<dbReference type="EMBL" id="LN847179">
    <property type="protein sequence ID" value="CRI43681.1"/>
    <property type="molecule type" value="Genomic_DNA"/>
</dbReference>
<organism evidence="5">
    <name type="scientific">Chlamydia pneumoniae</name>
    <name type="common">Chlamydophila pneumoniae</name>
    <dbReference type="NCBI Taxonomy" id="83558"/>
    <lineage>
        <taxon>Bacteria</taxon>
        <taxon>Pseudomonadati</taxon>
        <taxon>Chlamydiota</taxon>
        <taxon>Chlamydiia</taxon>
        <taxon>Chlamydiales</taxon>
        <taxon>Chlamydiaceae</taxon>
        <taxon>Chlamydia/Chlamydophila group</taxon>
        <taxon>Chlamydia</taxon>
    </lineage>
</organism>
<dbReference type="EMBL" id="LN847240">
    <property type="protein sequence ID" value="CRI50476.1"/>
    <property type="molecule type" value="Genomic_DNA"/>
</dbReference>
<feature type="compositionally biased region" description="Low complexity" evidence="1">
    <location>
        <begin position="336"/>
        <end position="347"/>
    </location>
</feature>
<dbReference type="SUPFAM" id="SSF103473">
    <property type="entry name" value="MFS general substrate transporter"/>
    <property type="match status" value="1"/>
</dbReference>
<keyword evidence="2" id="KW-0812">Transmembrane</keyword>
<accession>A0A0F7WVR9</accession>
<name>A0A0F7WVR9_CHLPN</name>
<dbReference type="RefSeq" id="WP_010883086.1">
    <property type="nucleotide sequence ID" value="NZ_LN846980.1"/>
</dbReference>
<sequence>MSQPPINPLGQPQVPAAASPSGQPSVVKRLKTSSTGLFKRFITIPDKYPKMRYVYDTGIIALAAIAILSILLTASGNSLMLYALAPALALGALGVTLLISDILDSPKAKKIGEAITAIVVPIIVLAIAAGLIAGAFVASSGTMLVFANPMFVMGLITVGLYFMSLNKLTLDYFRREHLLRMEKKTQETAEPILVTPSADDAKKIAVEKKKDLSASARMEEHEASQRQDARHRRIGREAQGSFFYSSRNPEHRRSFGSLSRFKTKPSDAASTRPASISPPFKDDFQPYHFKDLRSSSFGSGASSAFTPIMPASSRSPNFSTGTVLHPEPVYPKGGKEPSIPRVSSSSRRSPRDRQDKQQQQQNQDEEQKQQSKKKSGKSNQSLKTPPPDGKSTANLSPSNPFSDGYDEREKRKHRKNK</sequence>
<dbReference type="InterPro" id="IPR036259">
    <property type="entry name" value="MFS_trans_sf"/>
</dbReference>
<feature type="compositionally biased region" description="Polar residues" evidence="1">
    <location>
        <begin position="312"/>
        <end position="322"/>
    </location>
</feature>
<dbReference type="AlphaFoldDB" id="A0A0F7WVR9"/>
<feature type="compositionally biased region" description="Polar residues" evidence="1">
    <location>
        <begin position="391"/>
        <end position="401"/>
    </location>
</feature>
<evidence type="ECO:0000313" key="7">
    <source>
        <dbReference type="EMBL" id="CRI47052.1"/>
    </source>
</evidence>
<feature type="region of interest" description="Disordered" evidence="1">
    <location>
        <begin position="1"/>
        <end position="26"/>
    </location>
</feature>
<evidence type="ECO:0000313" key="6">
    <source>
        <dbReference type="EMBL" id="CRI45922.1"/>
    </source>
</evidence>
<dbReference type="Pfam" id="PF17461">
    <property type="entry name" value="DUF5423"/>
    <property type="match status" value="1"/>
</dbReference>
<evidence type="ECO:0000313" key="4">
    <source>
        <dbReference type="EMBL" id="CRI40325.1"/>
    </source>
</evidence>
<dbReference type="InterPro" id="IPR035355">
    <property type="entry name" value="DUF5423"/>
</dbReference>
<proteinExistence type="predicted"/>
<evidence type="ECO:0000256" key="1">
    <source>
        <dbReference type="SAM" id="MobiDB-lite"/>
    </source>
</evidence>
<evidence type="ECO:0000313" key="8">
    <source>
        <dbReference type="EMBL" id="CRI49346.1"/>
    </source>
</evidence>
<feature type="transmembrane region" description="Helical" evidence="2">
    <location>
        <begin position="115"/>
        <end position="138"/>
    </location>
</feature>
<feature type="region of interest" description="Disordered" evidence="1">
    <location>
        <begin position="211"/>
        <end position="283"/>
    </location>
</feature>
<feature type="transmembrane region" description="Helical" evidence="2">
    <location>
        <begin position="80"/>
        <end position="103"/>
    </location>
</feature>
<dbReference type="EMBL" id="LN847003">
    <property type="protein sequence ID" value="CRI40325.1"/>
    <property type="molecule type" value="Genomic_DNA"/>
</dbReference>
<dbReference type="EMBL" id="LN847226">
    <property type="protein sequence ID" value="CRI45922.1"/>
    <property type="molecule type" value="Genomic_DNA"/>
</dbReference>
<dbReference type="EMBL" id="LN847244">
    <property type="protein sequence ID" value="CRI49346.1"/>
    <property type="molecule type" value="Genomic_DNA"/>
</dbReference>
<dbReference type="EMBL" id="LN847232">
    <property type="protein sequence ID" value="CRI47052.1"/>
    <property type="molecule type" value="Genomic_DNA"/>
</dbReference>
<protein>
    <submittedName>
        <fullName evidence="5">Uncharacterized protein CPn_0443/CP_0310/CPj0443/CpB0459</fullName>
    </submittedName>
</protein>
<dbReference type="PATRIC" id="fig|83558.13.peg.471"/>
<feature type="compositionally biased region" description="Basic and acidic residues" evidence="1">
    <location>
        <begin position="211"/>
        <end position="228"/>
    </location>
</feature>
<evidence type="ECO:0000313" key="10">
    <source>
        <dbReference type="EMBL" id="CRI52932.1"/>
    </source>
</evidence>
<dbReference type="EMBL" id="LN846998">
    <property type="protein sequence ID" value="CRI38059.1"/>
    <property type="molecule type" value="Genomic_DNA"/>
</dbReference>
<keyword evidence="2" id="KW-0472">Membrane</keyword>
<feature type="region of interest" description="Disordered" evidence="1">
    <location>
        <begin position="308"/>
        <end position="417"/>
    </location>
</feature>
<keyword evidence="2" id="KW-1133">Transmembrane helix</keyword>
<evidence type="ECO:0000313" key="3">
    <source>
        <dbReference type="EMBL" id="CRI38059.1"/>
    </source>
</evidence>
<feature type="transmembrane region" description="Helical" evidence="2">
    <location>
        <begin position="53"/>
        <end position="74"/>
    </location>
</feature>
<evidence type="ECO:0000313" key="5">
    <source>
        <dbReference type="EMBL" id="CRI43681.1"/>
    </source>
</evidence>
<dbReference type="EMBL" id="LN847254">
    <property type="protein sequence ID" value="CRI52932.1"/>
    <property type="molecule type" value="Genomic_DNA"/>
</dbReference>
<gene>
    <name evidence="3" type="ORF">BN1224_CV15_B_03820</name>
    <name evidence="5" type="ORF">BN1224_H12_DY_00290</name>
    <name evidence="6" type="ORF">BN1224_MUL2216_E_01830</name>
    <name evidence="7" type="ORF">BN1224_Panola_F_01150</name>
    <name evidence="9" type="ORF">BN1224_PB1_B_04450</name>
    <name evidence="8" type="ORF">BN1224_U1271_C_02860</name>
    <name evidence="10" type="ORF">BN1224_Wien2_G_00800</name>
    <name evidence="4" type="ORF">CWL029c_C_02850</name>
</gene>
<reference evidence="5" key="1">
    <citation type="submission" date="2015-05" db="EMBL/GenBank/DDBJ databases">
        <authorList>
            <person name="Rattei Thomas"/>
        </authorList>
    </citation>
    <scope>NUCLEOTIDE SEQUENCE</scope>
    <source>
        <strain evidence="3">CV15</strain>
        <strain evidence="4">CWL029c</strain>
        <strain evidence="5">H12</strain>
        <strain evidence="6">MUL2216</strain>
        <strain evidence="7">Panola</strain>
        <strain evidence="9">PB1</strain>
        <strain evidence="8">U1271</strain>
        <strain evidence="10">Wien2</strain>
    </source>
</reference>
<evidence type="ECO:0000313" key="9">
    <source>
        <dbReference type="EMBL" id="CRI50476.1"/>
    </source>
</evidence>
<feature type="transmembrane region" description="Helical" evidence="2">
    <location>
        <begin position="144"/>
        <end position="165"/>
    </location>
</feature>
<evidence type="ECO:0000256" key="2">
    <source>
        <dbReference type="SAM" id="Phobius"/>
    </source>
</evidence>